<dbReference type="AlphaFoldDB" id="Q8LKU4"/>
<comment type="subcellular location">
    <subcellularLocation>
        <location evidence="1">Mitochondrion inner membrane</location>
        <topology evidence="1">Single-pass membrane protein</topology>
    </subcellularLocation>
</comment>
<dbReference type="InterPro" id="IPR023214">
    <property type="entry name" value="HAD_sf"/>
</dbReference>
<evidence type="ECO:0000313" key="3">
    <source>
        <dbReference type="EMBL" id="AAM47581.1"/>
    </source>
</evidence>
<keyword evidence="1" id="KW-0813">Transport</keyword>
<comment type="subunit">
    <text evidence="1">Component of the TIM23 complex.</text>
</comment>
<evidence type="ECO:0000256" key="1">
    <source>
        <dbReference type="RuleBase" id="RU365079"/>
    </source>
</evidence>
<sequence>MEKLKLVFSPGKSLEFPKKKLLILDLNGLLADINEDYHNAHMADAKVRGKLGEISIFRRPYCDDFLNFCALNFELGIWSSRKKENVDSVVNIVMNEFKPRLLFCWDLSKCTFTGHKTLENKHKPLVLKELRKLWNMEEPDLPWEEGDYSPSNTLLVDDSPYKALRNPPYTAIFPRSYSYLNWNDNSLGPGGDLRVYLQNLAAADDVERFVRNNPFGQPFITKSDPHWNFYAQIADRECAPLTCCA</sequence>
<keyword evidence="1" id="KW-0809">Transit peptide</keyword>
<dbReference type="InterPro" id="IPR036412">
    <property type="entry name" value="HAD-like_sf"/>
</dbReference>
<feature type="domain" description="FCP1 homology" evidence="2">
    <location>
        <begin position="15"/>
        <end position="200"/>
    </location>
</feature>
<reference evidence="3" key="1">
    <citation type="journal article" date="2002" name="Genetics">
        <title>Different types and rates of genome evolution detected by comparative sequence analysis of orthologous segments from four cereal genomes.</title>
        <authorList>
            <person name="Ramakrishna W."/>
            <person name="Dubcovsky J."/>
            <person name="Park Y.J."/>
            <person name="Busso C."/>
            <person name="Emberton J."/>
            <person name="SanMiguel P."/>
            <person name="Bennetzen J.L."/>
        </authorList>
    </citation>
    <scope>NUCLEOTIDE SEQUENCE</scope>
</reference>
<dbReference type="Gene3D" id="3.40.50.1000">
    <property type="entry name" value="HAD superfamily/HAD-like"/>
    <property type="match status" value="1"/>
</dbReference>
<dbReference type="EMBL" id="AF503433">
    <property type="protein sequence ID" value="AAM47581.1"/>
    <property type="molecule type" value="Genomic_DNA"/>
</dbReference>
<keyword evidence="1" id="KW-0653">Protein transport</keyword>
<evidence type="ECO:0000259" key="2">
    <source>
        <dbReference type="PROSITE" id="PS50969"/>
    </source>
</evidence>
<dbReference type="GO" id="GO:0015031">
    <property type="term" value="P:protein transport"/>
    <property type="evidence" value="ECO:0007669"/>
    <property type="project" value="UniProtKB-KW"/>
</dbReference>
<dbReference type="InterPro" id="IPR050365">
    <property type="entry name" value="TIM50"/>
</dbReference>
<proteinExistence type="inferred from homology"/>
<dbReference type="SMART" id="SM00577">
    <property type="entry name" value="CPDc"/>
    <property type="match status" value="1"/>
</dbReference>
<keyword evidence="1" id="KW-0496">Mitochondrion</keyword>
<dbReference type="ExpressionAtlas" id="Q8LKU4">
    <property type="expression patterns" value="baseline and differential"/>
</dbReference>
<name>Q8LKU4_SORBI</name>
<organism evidence="3">
    <name type="scientific">Sorghum bicolor</name>
    <name type="common">Sorghum</name>
    <name type="synonym">Sorghum vulgare</name>
    <dbReference type="NCBI Taxonomy" id="4558"/>
    <lineage>
        <taxon>Eukaryota</taxon>
        <taxon>Viridiplantae</taxon>
        <taxon>Streptophyta</taxon>
        <taxon>Embryophyta</taxon>
        <taxon>Tracheophyta</taxon>
        <taxon>Spermatophyta</taxon>
        <taxon>Magnoliopsida</taxon>
        <taxon>Liliopsida</taxon>
        <taxon>Poales</taxon>
        <taxon>Poaceae</taxon>
        <taxon>PACMAD clade</taxon>
        <taxon>Panicoideae</taxon>
        <taxon>Andropogonodae</taxon>
        <taxon>Andropogoneae</taxon>
        <taxon>Sorghinae</taxon>
        <taxon>Sorghum</taxon>
    </lineage>
</organism>
<gene>
    <name evidence="3" type="primary">170F8.6</name>
</gene>
<dbReference type="SUPFAM" id="SSF56784">
    <property type="entry name" value="HAD-like"/>
    <property type="match status" value="1"/>
</dbReference>
<dbReference type="GO" id="GO:0005744">
    <property type="term" value="C:TIM23 mitochondrial import inner membrane translocase complex"/>
    <property type="evidence" value="ECO:0007669"/>
    <property type="project" value="UniProtKB-UniRule"/>
</dbReference>
<comment type="function">
    <text evidence="1">Essential component of the TIM23 complex, a complex that mediates the translocation of transit peptide-containing proteins across the mitochondrial inner membrane.</text>
</comment>
<comment type="similarity">
    <text evidence="1">Belongs to the TIM50 family.</text>
</comment>
<dbReference type="Pfam" id="PF03031">
    <property type="entry name" value="NIF"/>
    <property type="match status" value="1"/>
</dbReference>
<accession>Q8LKU4</accession>
<dbReference type="PROSITE" id="PS50969">
    <property type="entry name" value="FCP1"/>
    <property type="match status" value="1"/>
</dbReference>
<dbReference type="FunFam" id="3.40.50.1000:FF:000257">
    <property type="entry name" value="Haloacid dehalogenase-like hydrolase (HAD) superfamily protein"/>
    <property type="match status" value="1"/>
</dbReference>
<keyword evidence="1" id="KW-0811">Translocation</keyword>
<dbReference type="InterPro" id="IPR004274">
    <property type="entry name" value="FCP1_dom"/>
</dbReference>
<protein>
    <recommendedName>
        <fullName evidence="1">Mitochondrial import inner membrane translocase subunit TIM50</fullName>
    </recommendedName>
</protein>
<dbReference type="PANTHER" id="PTHR12210">
    <property type="entry name" value="DULLARD PROTEIN PHOSPHATASE"/>
    <property type="match status" value="1"/>
</dbReference>